<dbReference type="KEGG" id="sdyn:Mal52_23280"/>
<feature type="compositionally biased region" description="Basic residues" evidence="1">
    <location>
        <begin position="80"/>
        <end position="103"/>
    </location>
</feature>
<dbReference type="Proteomes" id="UP000319383">
    <property type="component" value="Chromosome"/>
</dbReference>
<reference evidence="3 4" key="1">
    <citation type="submission" date="2019-02" db="EMBL/GenBank/DDBJ databases">
        <title>Deep-cultivation of Planctomycetes and their phenomic and genomic characterization uncovers novel biology.</title>
        <authorList>
            <person name="Wiegand S."/>
            <person name="Jogler M."/>
            <person name="Boedeker C."/>
            <person name="Pinto D."/>
            <person name="Vollmers J."/>
            <person name="Rivas-Marin E."/>
            <person name="Kohn T."/>
            <person name="Peeters S.H."/>
            <person name="Heuer A."/>
            <person name="Rast P."/>
            <person name="Oberbeckmann S."/>
            <person name="Bunk B."/>
            <person name="Jeske O."/>
            <person name="Meyerdierks A."/>
            <person name="Storesund J.E."/>
            <person name="Kallscheuer N."/>
            <person name="Luecker S."/>
            <person name="Lage O.M."/>
            <person name="Pohl T."/>
            <person name="Merkel B.J."/>
            <person name="Hornburger P."/>
            <person name="Mueller R.-W."/>
            <person name="Bruemmer F."/>
            <person name="Labrenz M."/>
            <person name="Spormann A.M."/>
            <person name="Op den Camp H."/>
            <person name="Overmann J."/>
            <person name="Amann R."/>
            <person name="Jetten M.S.M."/>
            <person name="Mascher T."/>
            <person name="Medema M.H."/>
            <person name="Devos D.P."/>
            <person name="Kaster A.-K."/>
            <person name="Ovreas L."/>
            <person name="Rohde M."/>
            <person name="Galperin M.Y."/>
            <person name="Jogler C."/>
        </authorList>
    </citation>
    <scope>NUCLEOTIDE SEQUENCE [LARGE SCALE GENOMIC DNA]</scope>
    <source>
        <strain evidence="3 4">Mal52</strain>
    </source>
</reference>
<feature type="region of interest" description="Disordered" evidence="1">
    <location>
        <begin position="67"/>
        <end position="109"/>
    </location>
</feature>
<organism evidence="3 4">
    <name type="scientific">Symmachiella dynata</name>
    <dbReference type="NCBI Taxonomy" id="2527995"/>
    <lineage>
        <taxon>Bacteria</taxon>
        <taxon>Pseudomonadati</taxon>
        <taxon>Planctomycetota</taxon>
        <taxon>Planctomycetia</taxon>
        <taxon>Planctomycetales</taxon>
        <taxon>Planctomycetaceae</taxon>
        <taxon>Symmachiella</taxon>
    </lineage>
</organism>
<evidence type="ECO:0000313" key="3">
    <source>
        <dbReference type="EMBL" id="QDU43851.1"/>
    </source>
</evidence>
<dbReference type="AlphaFoldDB" id="A0A517ZN14"/>
<name>A0A517ZN14_9PLAN</name>
<protein>
    <submittedName>
        <fullName evidence="3">Uncharacterized protein</fullName>
    </submittedName>
</protein>
<evidence type="ECO:0000313" key="4">
    <source>
        <dbReference type="Proteomes" id="UP000319383"/>
    </source>
</evidence>
<keyword evidence="2" id="KW-0812">Transmembrane</keyword>
<evidence type="ECO:0000256" key="1">
    <source>
        <dbReference type="SAM" id="MobiDB-lite"/>
    </source>
</evidence>
<dbReference type="EMBL" id="CP036276">
    <property type="protein sequence ID" value="QDU43851.1"/>
    <property type="molecule type" value="Genomic_DNA"/>
</dbReference>
<keyword evidence="4" id="KW-1185">Reference proteome</keyword>
<accession>A0A517ZN14</accession>
<evidence type="ECO:0000256" key="2">
    <source>
        <dbReference type="SAM" id="Phobius"/>
    </source>
</evidence>
<feature type="transmembrane region" description="Helical" evidence="2">
    <location>
        <begin position="12"/>
        <end position="32"/>
    </location>
</feature>
<sequence length="440" mass="49211">MKRHAETSRKLCIRRVSLSVCMAIVLTLTINVRVQADLPGQLGKGLGGAGKKLDRNAIRAEIEKARREMEQKHREMEKSRSKKSSRSTRKRSTRSRSTRKRSSSGRSTARSAFGYRVATGQKFAYSVQLAWKVGGVEKRIVGQPLYQVRYRNGKKSTMLVVGRFRHLRKKSGEENFRHLARQDYWLESVQNLESKNLGAGGHQAVGEVDLPYLMDEFVTLRQLVIPHLPYAEDGKEGKTENAVLTHSADGPTIWRGFTGSGSQGKSFSSVTAKPLGGSSVQLDTRRGFENKADNFSAVYASSGIFDKSRGLMERLRGTYTVVEGGQKLTVSIHVQRLYGEGLAKAKTTAQQNMQEMPSAALPVEAMRKPLASTYRESYSADRLPRQGTAVGYYDESMNQHFRAIYLGRRSDGEAKIQFSGSREIRYVRPSKMKQLGTEKS</sequence>
<dbReference type="RefSeq" id="WP_197534827.1">
    <property type="nucleotide sequence ID" value="NZ_CP036276.1"/>
</dbReference>
<keyword evidence="2" id="KW-0472">Membrane</keyword>
<keyword evidence="2" id="KW-1133">Transmembrane helix</keyword>
<proteinExistence type="predicted"/>
<feature type="compositionally biased region" description="Basic and acidic residues" evidence="1">
    <location>
        <begin position="67"/>
        <end position="79"/>
    </location>
</feature>
<gene>
    <name evidence="3" type="ORF">Mal52_23280</name>
</gene>